<sequence length="251" mass="30090">MILAKTSSFYEYLLIALIIFSTLFLSHTMFIFKKTYINRNMKYMNEYFNKIIDLDKLNTINKYSFKKYFNLSGKFMITGIIVNVIFSIILYFTLNVDNILIISILILILSSTILIFVFIYNNVLVYIKYKKANDFSENDAFDYFNNLKNKYGTELSEITLKTTISMNKNHFSVEKIQMKFKRLLRKIRKPDIYLKAYNEFKNYLYVNYMCLTRYSMIVNTSNILVDEKHVDIEKYKLVLIKNFLSYLYNND</sequence>
<protein>
    <submittedName>
        <fullName evidence="2">Uncharacterized protein</fullName>
    </submittedName>
</protein>
<evidence type="ECO:0000313" key="3">
    <source>
        <dbReference type="Proteomes" id="UP000203229"/>
    </source>
</evidence>
<feature type="transmembrane region" description="Helical" evidence="1">
    <location>
        <begin position="100"/>
        <end position="121"/>
    </location>
</feature>
<feature type="transmembrane region" description="Helical" evidence="1">
    <location>
        <begin position="75"/>
        <end position="94"/>
    </location>
</feature>
<dbReference type="OrthoDB" id="9854355at2"/>
<reference evidence="2 3" key="1">
    <citation type="submission" date="2017-07" db="EMBL/GenBank/DDBJ databases">
        <title>Complete genome sequence of Spiroplasma corruscae EC-1 (DSM 19793).</title>
        <authorList>
            <person name="Tsai Y.-M."/>
            <person name="Lo W.-S."/>
            <person name="Kuo C.-H."/>
        </authorList>
    </citation>
    <scope>NUCLEOTIDE SEQUENCE [LARGE SCALE GENOMIC DNA]</scope>
    <source>
        <strain evidence="2 3">EC-1</strain>
    </source>
</reference>
<keyword evidence="1" id="KW-0812">Transmembrane</keyword>
<proteinExistence type="predicted"/>
<keyword evidence="1" id="KW-1133">Transmembrane helix</keyword>
<keyword evidence="3" id="KW-1185">Reference proteome</keyword>
<dbReference type="EMBL" id="CP022535">
    <property type="protein sequence ID" value="ASP28379.1"/>
    <property type="molecule type" value="Genomic_DNA"/>
</dbReference>
<gene>
    <name evidence="2" type="ORF">SCORR_v1c06070</name>
</gene>
<dbReference type="Proteomes" id="UP000203229">
    <property type="component" value="Chromosome"/>
</dbReference>
<dbReference type="KEGG" id="scou:SCORR_v1c06070"/>
<organism evidence="2 3">
    <name type="scientific">Spiroplasma corruscae</name>
    <dbReference type="NCBI Taxonomy" id="216934"/>
    <lineage>
        <taxon>Bacteria</taxon>
        <taxon>Bacillati</taxon>
        <taxon>Mycoplasmatota</taxon>
        <taxon>Mollicutes</taxon>
        <taxon>Entomoplasmatales</taxon>
        <taxon>Spiroplasmataceae</taxon>
        <taxon>Spiroplasma</taxon>
    </lineage>
</organism>
<evidence type="ECO:0000256" key="1">
    <source>
        <dbReference type="SAM" id="Phobius"/>
    </source>
</evidence>
<keyword evidence="1" id="KW-0472">Membrane</keyword>
<evidence type="ECO:0000313" key="2">
    <source>
        <dbReference type="EMBL" id="ASP28379.1"/>
    </source>
</evidence>
<dbReference type="RefSeq" id="WP_094049054.1">
    <property type="nucleotide sequence ID" value="NZ_CP022535.1"/>
</dbReference>
<name>A0A222EPD8_9MOLU</name>
<feature type="transmembrane region" description="Helical" evidence="1">
    <location>
        <begin position="12"/>
        <end position="32"/>
    </location>
</feature>
<dbReference type="AlphaFoldDB" id="A0A222EPD8"/>
<accession>A0A222EPD8</accession>